<evidence type="ECO:0000313" key="1">
    <source>
        <dbReference type="EMBL" id="TLQ04493.1"/>
    </source>
</evidence>
<dbReference type="Proteomes" id="UP000305541">
    <property type="component" value="Unassembled WGS sequence"/>
</dbReference>
<dbReference type="OrthoDB" id="2190459at2"/>
<name>A0A5R9BW26_9LACO</name>
<proteinExistence type="predicted"/>
<dbReference type="Gene3D" id="3.30.530.20">
    <property type="match status" value="1"/>
</dbReference>
<accession>A0A5R9BW26</accession>
<comment type="caution">
    <text evidence="1">The sequence shown here is derived from an EMBL/GenBank/DDBJ whole genome shotgun (WGS) entry which is preliminary data.</text>
</comment>
<dbReference type="SUPFAM" id="SSF55961">
    <property type="entry name" value="Bet v1-like"/>
    <property type="match status" value="1"/>
</dbReference>
<gene>
    <name evidence="1" type="ORF">FEZ51_05375</name>
</gene>
<dbReference type="InterPro" id="IPR023393">
    <property type="entry name" value="START-like_dom_sf"/>
</dbReference>
<protein>
    <submittedName>
        <fullName evidence="1">SRPBCC family protein</fullName>
    </submittedName>
</protein>
<dbReference type="EMBL" id="VBTH01000007">
    <property type="protein sequence ID" value="TLQ04493.1"/>
    <property type="molecule type" value="Genomic_DNA"/>
</dbReference>
<dbReference type="RefSeq" id="WP_138474287.1">
    <property type="nucleotide sequence ID" value="NZ_VBTH01000007.1"/>
</dbReference>
<organism evidence="1 2">
    <name type="scientific">Pediococcus stilesii</name>
    <dbReference type="NCBI Taxonomy" id="331679"/>
    <lineage>
        <taxon>Bacteria</taxon>
        <taxon>Bacillati</taxon>
        <taxon>Bacillota</taxon>
        <taxon>Bacilli</taxon>
        <taxon>Lactobacillales</taxon>
        <taxon>Lactobacillaceae</taxon>
        <taxon>Pediococcus</taxon>
    </lineage>
</organism>
<evidence type="ECO:0000313" key="2">
    <source>
        <dbReference type="Proteomes" id="UP000305541"/>
    </source>
</evidence>
<dbReference type="AlphaFoldDB" id="A0A5R9BW26"/>
<sequence>MQQKLFSNVVTVDAESKQVQQVLANPQYLLEWVPEITMVKQNDKKFTINRAETALNQHEVVRVKRNANEIRYVSTEGRLEYEIAFLITGEGKRTIIQEDVYVPEKAHLHLPLKLLAPIAKHAFNTNLNNLASLIEKISI</sequence>
<reference evidence="1 2" key="1">
    <citation type="submission" date="2019-05" db="EMBL/GenBank/DDBJ databases">
        <title>The metagenome of a microbial culture collection derived from dairy environment covers the genomic content of the human microbiome.</title>
        <authorList>
            <person name="Roder T."/>
            <person name="Wuthrich D."/>
            <person name="Sattari Z."/>
            <person name="Von Ah U."/>
            <person name="Bar C."/>
            <person name="Ronchi F."/>
            <person name="Macpherson A.J."/>
            <person name="Ganal-Vonarburg S.C."/>
            <person name="Bruggmann R."/>
            <person name="Vergeres G."/>
        </authorList>
    </citation>
    <scope>NUCLEOTIDE SEQUENCE [LARGE SCALE GENOMIC DNA]</scope>
    <source>
        <strain evidence="1 2">FAM 18815</strain>
    </source>
</reference>